<sequence>MNPARTPPSLEPAGPPPRRPAPWVILGCLPTAPESGDGVEEGGGGHDVTIDWAEPPLVSHLTLRPSGPVHRAAPRGDVSRDPDGYHRVLAVDPCGALLLRAALDTRGDDDAARPPSGGEYGHTYIVYDKVTGKVSPYPNSDRHLLREGNVGFIAAPREPRDLMVAEIQWIPATDRANLVRFSADLGGWDYSEGIVAEDLAKRRCVRASGGKLRLIRIHDDDATTTPTVTVWTLSAPPVGGDDQAPLVWSRDYDVSFHDIWAARTYRDSPLPPSVPEIALLHPRNPGVVYFFQTTAGKSWIFAVDLRTRRVVQCEEYTAAHLPTACRDSRFIRGWELPPTITRAAHGEERAWQLLARCPRVSRGDAGFAFGNDFFIDFKDPPVATHMTIKKRMAGDRITEPYLVVAHSTRLLLSATAPASGKMLSVCDVRGNSAARLPDVPGAVYDKRSIGIICDCEGPGRSMVVQLHPNVDKGRAVLLCCNEHEDWVAQDVDYPPGHRRWASHGVFAHDQKLWWVDTSLGLMYCNDPLANGDLKLHFVPLPEGCELPAGADPEELSRRRSVWVSAGKVRYVQIENGDSCDALLIGKMSSSRVLQGMSQSLLVGPGTASRFVISGLGQKRNAVERVSSPEMFESQRFLAPPISPCVCSCPVYNCVHDGYSMNLD</sequence>
<protein>
    <recommendedName>
        <fullName evidence="2">DUF1618 domain-containing protein</fullName>
    </recommendedName>
</protein>
<accession>A0A3L6SGJ6</accession>
<dbReference type="InterPro" id="IPR011676">
    <property type="entry name" value="DUF1618"/>
</dbReference>
<organism evidence="3 4">
    <name type="scientific">Panicum miliaceum</name>
    <name type="common">Proso millet</name>
    <name type="synonym">Broomcorn millet</name>
    <dbReference type="NCBI Taxonomy" id="4540"/>
    <lineage>
        <taxon>Eukaryota</taxon>
        <taxon>Viridiplantae</taxon>
        <taxon>Streptophyta</taxon>
        <taxon>Embryophyta</taxon>
        <taxon>Tracheophyta</taxon>
        <taxon>Spermatophyta</taxon>
        <taxon>Magnoliopsida</taxon>
        <taxon>Liliopsida</taxon>
        <taxon>Poales</taxon>
        <taxon>Poaceae</taxon>
        <taxon>PACMAD clade</taxon>
        <taxon>Panicoideae</taxon>
        <taxon>Panicodae</taxon>
        <taxon>Paniceae</taxon>
        <taxon>Panicinae</taxon>
        <taxon>Panicum</taxon>
        <taxon>Panicum sect. Panicum</taxon>
    </lineage>
</organism>
<dbReference type="STRING" id="4540.A0A3L6SGJ6"/>
<proteinExistence type="predicted"/>
<feature type="domain" description="DUF1618" evidence="2">
    <location>
        <begin position="514"/>
        <end position="579"/>
    </location>
</feature>
<dbReference type="Pfam" id="PF07762">
    <property type="entry name" value="DUF1618"/>
    <property type="match status" value="2"/>
</dbReference>
<dbReference type="PANTHER" id="PTHR33086">
    <property type="entry name" value="OS05G0468200 PROTEIN-RELATED"/>
    <property type="match status" value="1"/>
</dbReference>
<evidence type="ECO:0000313" key="4">
    <source>
        <dbReference type="Proteomes" id="UP000275267"/>
    </source>
</evidence>
<gene>
    <name evidence="3" type="ORF">C2845_PM07G04740</name>
</gene>
<reference evidence="4" key="1">
    <citation type="journal article" date="2019" name="Nat. Commun.">
        <title>The genome of broomcorn millet.</title>
        <authorList>
            <person name="Zou C."/>
            <person name="Miki D."/>
            <person name="Li D."/>
            <person name="Tang Q."/>
            <person name="Xiao L."/>
            <person name="Rajput S."/>
            <person name="Deng P."/>
            <person name="Jia W."/>
            <person name="Huang R."/>
            <person name="Zhang M."/>
            <person name="Sun Y."/>
            <person name="Hu J."/>
            <person name="Fu X."/>
            <person name="Schnable P.S."/>
            <person name="Li F."/>
            <person name="Zhang H."/>
            <person name="Feng B."/>
            <person name="Zhu X."/>
            <person name="Liu R."/>
            <person name="Schnable J.C."/>
            <person name="Zhu J.-K."/>
            <person name="Zhang H."/>
        </authorList>
    </citation>
    <scope>NUCLEOTIDE SEQUENCE [LARGE SCALE GENOMIC DNA]</scope>
</reference>
<evidence type="ECO:0000259" key="2">
    <source>
        <dbReference type="Pfam" id="PF07762"/>
    </source>
</evidence>
<dbReference type="Proteomes" id="UP000275267">
    <property type="component" value="Unassembled WGS sequence"/>
</dbReference>
<dbReference type="AlphaFoldDB" id="A0A3L6SGJ6"/>
<dbReference type="OrthoDB" id="645194at2759"/>
<comment type="caution">
    <text evidence="3">The sequence shown here is derived from an EMBL/GenBank/DDBJ whole genome shotgun (WGS) entry which is preliminary data.</text>
</comment>
<evidence type="ECO:0000313" key="3">
    <source>
        <dbReference type="EMBL" id="RLN21686.1"/>
    </source>
</evidence>
<dbReference type="PANTHER" id="PTHR33086:SF58">
    <property type="entry name" value="DUF1618 DOMAIN-CONTAINING PROTEIN"/>
    <property type="match status" value="1"/>
</dbReference>
<name>A0A3L6SGJ6_PANMI</name>
<keyword evidence="4" id="KW-1185">Reference proteome</keyword>
<feature type="region of interest" description="Disordered" evidence="1">
    <location>
        <begin position="1"/>
        <end position="22"/>
    </location>
</feature>
<dbReference type="EMBL" id="PQIB02000004">
    <property type="protein sequence ID" value="RLN21686.1"/>
    <property type="molecule type" value="Genomic_DNA"/>
</dbReference>
<feature type="compositionally biased region" description="Pro residues" evidence="1">
    <location>
        <begin position="1"/>
        <end position="20"/>
    </location>
</feature>
<evidence type="ECO:0000256" key="1">
    <source>
        <dbReference type="SAM" id="MobiDB-lite"/>
    </source>
</evidence>
<feature type="domain" description="DUF1618" evidence="2">
    <location>
        <begin position="197"/>
        <end position="289"/>
    </location>
</feature>